<dbReference type="EMBL" id="MFFM01000038">
    <property type="protein sequence ID" value="OGF10463.1"/>
    <property type="molecule type" value="Genomic_DNA"/>
</dbReference>
<evidence type="ECO:0000259" key="8">
    <source>
        <dbReference type="PROSITE" id="PS50850"/>
    </source>
</evidence>
<feature type="transmembrane region" description="Helical" evidence="7">
    <location>
        <begin position="151"/>
        <end position="173"/>
    </location>
</feature>
<evidence type="ECO:0000256" key="4">
    <source>
        <dbReference type="ARBA" id="ARBA00022692"/>
    </source>
</evidence>
<dbReference type="Pfam" id="PF07690">
    <property type="entry name" value="MFS_1"/>
    <property type="match status" value="1"/>
</dbReference>
<feature type="transmembrane region" description="Helical" evidence="7">
    <location>
        <begin position="310"/>
        <end position="328"/>
    </location>
</feature>
<feature type="transmembrane region" description="Helical" evidence="7">
    <location>
        <begin position="52"/>
        <end position="71"/>
    </location>
</feature>
<dbReference type="Gene3D" id="1.20.1250.20">
    <property type="entry name" value="MFS general substrate transporter like domains"/>
    <property type="match status" value="1"/>
</dbReference>
<keyword evidence="3" id="KW-1003">Cell membrane</keyword>
<dbReference type="GO" id="GO:0022857">
    <property type="term" value="F:transmembrane transporter activity"/>
    <property type="evidence" value="ECO:0007669"/>
    <property type="project" value="InterPro"/>
</dbReference>
<dbReference type="InterPro" id="IPR011701">
    <property type="entry name" value="MFS"/>
</dbReference>
<comment type="caution">
    <text evidence="9">The sequence shown here is derived from an EMBL/GenBank/DDBJ whole genome shotgun (WGS) entry which is preliminary data.</text>
</comment>
<dbReference type="PANTHER" id="PTHR43266:SF2">
    <property type="entry name" value="MAJOR FACILITATOR SUPERFAMILY (MFS) PROFILE DOMAIN-CONTAINING PROTEIN"/>
    <property type="match status" value="1"/>
</dbReference>
<feature type="transmembrane region" description="Helical" evidence="7">
    <location>
        <begin position="108"/>
        <end position="130"/>
    </location>
</feature>
<name>A0A1F5R8T1_9BACT</name>
<dbReference type="InterPro" id="IPR036259">
    <property type="entry name" value="MFS_trans_sf"/>
</dbReference>
<evidence type="ECO:0000256" key="7">
    <source>
        <dbReference type="SAM" id="Phobius"/>
    </source>
</evidence>
<dbReference type="CDD" id="cd06173">
    <property type="entry name" value="MFS_MefA_like"/>
    <property type="match status" value="1"/>
</dbReference>
<keyword evidence="5 7" id="KW-1133">Transmembrane helix</keyword>
<feature type="transmembrane region" description="Helical" evidence="7">
    <location>
        <begin position="282"/>
        <end position="303"/>
    </location>
</feature>
<dbReference type="GO" id="GO:0005886">
    <property type="term" value="C:plasma membrane"/>
    <property type="evidence" value="ECO:0007669"/>
    <property type="project" value="UniProtKB-SubCell"/>
</dbReference>
<feature type="transmembrane region" description="Helical" evidence="7">
    <location>
        <begin position="185"/>
        <end position="202"/>
    </location>
</feature>
<dbReference type="AlphaFoldDB" id="A0A1F5R8T1"/>
<dbReference type="InterPro" id="IPR005828">
    <property type="entry name" value="MFS_sugar_transport-like"/>
</dbReference>
<organism evidence="9 10">
    <name type="scientific">Candidatus Edwardsbacteria bacterium GWF2_54_11</name>
    <dbReference type="NCBI Taxonomy" id="1817851"/>
    <lineage>
        <taxon>Bacteria</taxon>
        <taxon>Candidatus Edwardsiibacteriota</taxon>
    </lineage>
</organism>
<reference evidence="9 10" key="1">
    <citation type="journal article" date="2016" name="Nat. Commun.">
        <title>Thousands of microbial genomes shed light on interconnected biogeochemical processes in an aquifer system.</title>
        <authorList>
            <person name="Anantharaman K."/>
            <person name="Brown C.T."/>
            <person name="Hug L.A."/>
            <person name="Sharon I."/>
            <person name="Castelle C.J."/>
            <person name="Probst A.J."/>
            <person name="Thomas B.C."/>
            <person name="Singh A."/>
            <person name="Wilkins M.J."/>
            <person name="Karaoz U."/>
            <person name="Brodie E.L."/>
            <person name="Williams K.H."/>
            <person name="Hubbard S.S."/>
            <person name="Banfield J.F."/>
        </authorList>
    </citation>
    <scope>NUCLEOTIDE SEQUENCE [LARGE SCALE GENOMIC DNA]</scope>
</reference>
<dbReference type="PROSITE" id="PS50850">
    <property type="entry name" value="MFS"/>
    <property type="match status" value="1"/>
</dbReference>
<sequence length="438" mass="47355">MTKQSGHFAAALSEPKFALFAAGQLVSQFGDYLAQMALIAVIGAYTTRAPLAYSQITVAIALPALLFGPIVGVVVDRRAKRKVLIAADASRAVIIGLIPLLMKLTGSVLILFPLVFISFLMGLFASAARLSLIPYLVPQNKIFAANAVMNFINKLAGMVGFVGGGLLVVGGFWRHLKLQPWEAGFYLDSLTFFISVITIAMLKTGEKVIESQKESELVQLWRRRINNLKTDLQELWTLIFSSPKVKFVMLSLLLVSIFGGTLYPLVVVIVQKGTGSGTGGVGVLGGVLALGMMLGSLSIGFLGHRYSRRMIIVSGLLGVGTMVSLFALCRHYWQLLPVGLLIGIFLSPVMVAQDTLLHESAPDKLWGRIFSGRDFVLNGGFMLSSLFFGFMAQIILPRLGTTNHERVTLFWCGILLAAFSLVAAGIVVKQKKAESSRG</sequence>
<dbReference type="InterPro" id="IPR020846">
    <property type="entry name" value="MFS_dom"/>
</dbReference>
<feature type="transmembrane region" description="Helical" evidence="7">
    <location>
        <begin position="408"/>
        <end position="428"/>
    </location>
</feature>
<evidence type="ECO:0000313" key="9">
    <source>
        <dbReference type="EMBL" id="OGF10463.1"/>
    </source>
</evidence>
<dbReference type="Proteomes" id="UP000177230">
    <property type="component" value="Unassembled WGS sequence"/>
</dbReference>
<feature type="transmembrane region" description="Helical" evidence="7">
    <location>
        <begin position="247"/>
        <end position="270"/>
    </location>
</feature>
<accession>A0A1F5R8T1</accession>
<dbReference type="Pfam" id="PF00083">
    <property type="entry name" value="Sugar_tr"/>
    <property type="match status" value="1"/>
</dbReference>
<evidence type="ECO:0000256" key="5">
    <source>
        <dbReference type="ARBA" id="ARBA00022989"/>
    </source>
</evidence>
<comment type="subcellular location">
    <subcellularLocation>
        <location evidence="1">Cell membrane</location>
        <topology evidence="1">Multi-pass membrane protein</topology>
    </subcellularLocation>
</comment>
<keyword evidence="4 7" id="KW-0812">Transmembrane</keyword>
<protein>
    <recommendedName>
        <fullName evidence="8">Major facilitator superfamily (MFS) profile domain-containing protein</fullName>
    </recommendedName>
</protein>
<keyword evidence="6 7" id="KW-0472">Membrane</keyword>
<feature type="domain" description="Major facilitator superfamily (MFS) profile" evidence="8">
    <location>
        <begin position="16"/>
        <end position="432"/>
    </location>
</feature>
<feature type="transmembrane region" description="Helical" evidence="7">
    <location>
        <begin position="334"/>
        <end position="354"/>
    </location>
</feature>
<evidence type="ECO:0000256" key="6">
    <source>
        <dbReference type="ARBA" id="ARBA00023136"/>
    </source>
</evidence>
<proteinExistence type="predicted"/>
<evidence type="ECO:0000256" key="1">
    <source>
        <dbReference type="ARBA" id="ARBA00004651"/>
    </source>
</evidence>
<feature type="transmembrane region" description="Helical" evidence="7">
    <location>
        <begin position="375"/>
        <end position="396"/>
    </location>
</feature>
<dbReference type="SUPFAM" id="SSF103473">
    <property type="entry name" value="MFS general substrate transporter"/>
    <property type="match status" value="1"/>
</dbReference>
<evidence type="ECO:0000256" key="2">
    <source>
        <dbReference type="ARBA" id="ARBA00022448"/>
    </source>
</evidence>
<evidence type="ECO:0000256" key="3">
    <source>
        <dbReference type="ARBA" id="ARBA00022475"/>
    </source>
</evidence>
<keyword evidence="2" id="KW-0813">Transport</keyword>
<gene>
    <name evidence="9" type="ORF">A2024_08915</name>
</gene>
<dbReference type="PANTHER" id="PTHR43266">
    <property type="entry name" value="MACROLIDE-EFFLUX PROTEIN"/>
    <property type="match status" value="1"/>
</dbReference>
<evidence type="ECO:0000313" key="10">
    <source>
        <dbReference type="Proteomes" id="UP000177230"/>
    </source>
</evidence>